<gene>
    <name evidence="2" type="ORF">CONCODRAFT_13252</name>
</gene>
<dbReference type="EMBL" id="KQ964938">
    <property type="protein sequence ID" value="KXN65236.1"/>
    <property type="molecule type" value="Genomic_DNA"/>
</dbReference>
<name>A0A137NR41_CONC2</name>
<accession>A0A137NR41</accession>
<organism evidence="2 3">
    <name type="scientific">Conidiobolus coronatus (strain ATCC 28846 / CBS 209.66 / NRRL 28638)</name>
    <name type="common">Delacroixia coronata</name>
    <dbReference type="NCBI Taxonomy" id="796925"/>
    <lineage>
        <taxon>Eukaryota</taxon>
        <taxon>Fungi</taxon>
        <taxon>Fungi incertae sedis</taxon>
        <taxon>Zoopagomycota</taxon>
        <taxon>Entomophthoromycotina</taxon>
        <taxon>Entomophthoromycetes</taxon>
        <taxon>Entomophthorales</taxon>
        <taxon>Ancylistaceae</taxon>
        <taxon>Conidiobolus</taxon>
    </lineage>
</organism>
<keyword evidence="3" id="KW-1185">Reference proteome</keyword>
<keyword evidence="1" id="KW-0812">Transmembrane</keyword>
<proteinExistence type="predicted"/>
<evidence type="ECO:0000313" key="2">
    <source>
        <dbReference type="EMBL" id="KXN65236.1"/>
    </source>
</evidence>
<reference evidence="2 3" key="1">
    <citation type="journal article" date="2015" name="Genome Biol. Evol.">
        <title>Phylogenomic analyses indicate that early fungi evolved digesting cell walls of algal ancestors of land plants.</title>
        <authorList>
            <person name="Chang Y."/>
            <person name="Wang S."/>
            <person name="Sekimoto S."/>
            <person name="Aerts A.L."/>
            <person name="Choi C."/>
            <person name="Clum A."/>
            <person name="LaButti K.M."/>
            <person name="Lindquist E.A."/>
            <person name="Yee Ngan C."/>
            <person name="Ohm R.A."/>
            <person name="Salamov A.A."/>
            <person name="Grigoriev I.V."/>
            <person name="Spatafora J.W."/>
            <person name="Berbee M.L."/>
        </authorList>
    </citation>
    <scope>NUCLEOTIDE SEQUENCE [LARGE SCALE GENOMIC DNA]</scope>
    <source>
        <strain evidence="2 3">NRRL 28638</strain>
    </source>
</reference>
<sequence length="55" mass="6110">MITIYLVEALAIILIQILNDFVGIYYYELIDRTPIPGGKTNLPNPPTIVPMLPAP</sequence>
<keyword evidence="1" id="KW-1133">Transmembrane helix</keyword>
<dbReference type="AlphaFoldDB" id="A0A137NR41"/>
<dbReference type="Proteomes" id="UP000070444">
    <property type="component" value="Unassembled WGS sequence"/>
</dbReference>
<evidence type="ECO:0000313" key="3">
    <source>
        <dbReference type="Proteomes" id="UP000070444"/>
    </source>
</evidence>
<protein>
    <submittedName>
        <fullName evidence="2">Uncharacterized protein</fullName>
    </submittedName>
</protein>
<feature type="transmembrane region" description="Helical" evidence="1">
    <location>
        <begin position="6"/>
        <end position="27"/>
    </location>
</feature>
<evidence type="ECO:0000256" key="1">
    <source>
        <dbReference type="SAM" id="Phobius"/>
    </source>
</evidence>
<keyword evidence="1" id="KW-0472">Membrane</keyword>